<feature type="domain" description="BLUF" evidence="1">
    <location>
        <begin position="9"/>
        <end position="104"/>
    </location>
</feature>
<dbReference type="EMBL" id="BSPL01000011">
    <property type="protein sequence ID" value="GLS69594.1"/>
    <property type="molecule type" value="Genomic_DNA"/>
</dbReference>
<proteinExistence type="predicted"/>
<gene>
    <name evidence="2" type="ORF">GCM10007890_16070</name>
</gene>
<accession>A0AA37WR82</accession>
<protein>
    <recommendedName>
        <fullName evidence="1">BLUF domain-containing protein</fullName>
    </recommendedName>
</protein>
<name>A0AA37WR82_9HYPH</name>
<evidence type="ECO:0000259" key="1">
    <source>
        <dbReference type="PROSITE" id="PS50925"/>
    </source>
</evidence>
<sequence>MTPRDRSDLFRLVYRSRSAIAGSPAEVQRIVGAIVAASQHRNAGAGVTGAMLFASLHFVQALEGPASAVEAIFDRICCDLRHTGIEVVECGPVLEPAFGSGPMSHLVPDADAGALLDRLDSEAECVEAAAAAMKLMLALLQTTAAGQDREPIPFMRAS</sequence>
<dbReference type="AlphaFoldDB" id="A0AA37WR82"/>
<dbReference type="PROSITE" id="PS50925">
    <property type="entry name" value="BLUF"/>
    <property type="match status" value="1"/>
</dbReference>
<dbReference type="GO" id="GO:0071949">
    <property type="term" value="F:FAD binding"/>
    <property type="evidence" value="ECO:0007669"/>
    <property type="project" value="InterPro"/>
</dbReference>
<evidence type="ECO:0000313" key="3">
    <source>
        <dbReference type="Proteomes" id="UP001157440"/>
    </source>
</evidence>
<keyword evidence="3" id="KW-1185">Reference proteome</keyword>
<organism evidence="2 3">
    <name type="scientific">Methylobacterium tardum</name>
    <dbReference type="NCBI Taxonomy" id="374432"/>
    <lineage>
        <taxon>Bacteria</taxon>
        <taxon>Pseudomonadati</taxon>
        <taxon>Pseudomonadota</taxon>
        <taxon>Alphaproteobacteria</taxon>
        <taxon>Hyphomicrobiales</taxon>
        <taxon>Methylobacteriaceae</taxon>
        <taxon>Methylobacterium</taxon>
    </lineage>
</organism>
<dbReference type="Gene3D" id="3.30.70.100">
    <property type="match status" value="1"/>
</dbReference>
<comment type="caution">
    <text evidence="2">The sequence shown here is derived from an EMBL/GenBank/DDBJ whole genome shotgun (WGS) entry which is preliminary data.</text>
</comment>
<evidence type="ECO:0000313" key="2">
    <source>
        <dbReference type="EMBL" id="GLS69594.1"/>
    </source>
</evidence>
<dbReference type="RefSeq" id="WP_238194678.1">
    <property type="nucleotide sequence ID" value="NZ_BPQZ01000002.1"/>
</dbReference>
<dbReference type="SMART" id="SM01034">
    <property type="entry name" value="BLUF"/>
    <property type="match status" value="1"/>
</dbReference>
<dbReference type="SUPFAM" id="SSF54975">
    <property type="entry name" value="Acylphosphatase/BLUF domain-like"/>
    <property type="match status" value="1"/>
</dbReference>
<dbReference type="Proteomes" id="UP001157440">
    <property type="component" value="Unassembled WGS sequence"/>
</dbReference>
<dbReference type="InterPro" id="IPR007024">
    <property type="entry name" value="BLUF_domain"/>
</dbReference>
<dbReference type="Pfam" id="PF04940">
    <property type="entry name" value="BLUF"/>
    <property type="match status" value="1"/>
</dbReference>
<dbReference type="GO" id="GO:0009882">
    <property type="term" value="F:blue light photoreceptor activity"/>
    <property type="evidence" value="ECO:0007669"/>
    <property type="project" value="InterPro"/>
</dbReference>
<reference evidence="3" key="1">
    <citation type="journal article" date="2019" name="Int. J. Syst. Evol. Microbiol.">
        <title>The Global Catalogue of Microorganisms (GCM) 10K type strain sequencing project: providing services to taxonomists for standard genome sequencing and annotation.</title>
        <authorList>
            <consortium name="The Broad Institute Genomics Platform"/>
            <consortium name="The Broad Institute Genome Sequencing Center for Infectious Disease"/>
            <person name="Wu L."/>
            <person name="Ma J."/>
        </authorList>
    </citation>
    <scope>NUCLEOTIDE SEQUENCE [LARGE SCALE GENOMIC DNA]</scope>
    <source>
        <strain evidence="3">NBRC 103632</strain>
    </source>
</reference>
<dbReference type="InterPro" id="IPR036046">
    <property type="entry name" value="Acylphosphatase-like_dom_sf"/>
</dbReference>